<dbReference type="GO" id="GO:0004674">
    <property type="term" value="F:protein serine/threonine kinase activity"/>
    <property type="evidence" value="ECO:0007669"/>
    <property type="project" value="UniProtKB-KW"/>
</dbReference>
<evidence type="ECO:0000259" key="8">
    <source>
        <dbReference type="PROSITE" id="PS50011"/>
    </source>
</evidence>
<proteinExistence type="inferred from homology"/>
<keyword evidence="10" id="KW-1185">Reference proteome</keyword>
<sequence length="412" mass="46573">MSLWSNIDASGASAPEIRAGQTLFSSSSAYSVLEFIGEGCFGRVAKCRNLATRETVAVKILKKDKDSIKDIEKEVSMLEVISVLNPDHSNVVKFFERFDHLGQTCLAFEKLDQDLYQLMQERDWVPLSLKEIFTVAKQLLVALDALKGLAILHTDIKPENIMCVNQLDQPFKVKLIDFGLAITSSKVQTGLVIQPVGYRSPEISLGLPFTEAIDVWGVGCILSFLYLANNLFPVECEYQMIKFMVDVLGQPEDHMLRAGKYTKCFFIQEVAAHHPTWRLKLPDEMPAAIKIKAEKQDSSKDLRMSLDDLVNIYPKEEAAEFEDRKAFVDLLKQLLHVDGDQRISPHHALQHSFMTKSYLTEPFDSRAKFITSVCSMEASKHRVKNSAVCKPDFYGEDPYTCLYKGRITSMLL</sequence>
<name>A0AAD9CQU8_DISEL</name>
<dbReference type="GO" id="GO:0004713">
    <property type="term" value="F:protein tyrosine kinase activity"/>
    <property type="evidence" value="ECO:0007669"/>
    <property type="project" value="TreeGrafter"/>
</dbReference>
<protein>
    <submittedName>
        <fullName evidence="9">Homeodomain-interacting protein kinase 1</fullName>
    </submittedName>
</protein>
<dbReference type="InterPro" id="IPR050494">
    <property type="entry name" value="Ser_Thr_dual-spec_kinase"/>
</dbReference>
<feature type="binding site" evidence="6">
    <location>
        <position position="59"/>
    </location>
    <ligand>
        <name>ATP</name>
        <dbReference type="ChEBI" id="CHEBI:30616"/>
    </ligand>
</feature>
<dbReference type="GO" id="GO:0003677">
    <property type="term" value="F:DNA binding"/>
    <property type="evidence" value="ECO:0007669"/>
    <property type="project" value="UniProtKB-KW"/>
</dbReference>
<keyword evidence="9" id="KW-0238">DNA-binding</keyword>
<dbReference type="InterPro" id="IPR008271">
    <property type="entry name" value="Ser/Thr_kinase_AS"/>
</dbReference>
<keyword evidence="5 6" id="KW-0067">ATP-binding</keyword>
<comment type="caution">
    <text evidence="9">The sequence shown here is derived from an EMBL/GenBank/DDBJ whole genome shotgun (WGS) entry which is preliminary data.</text>
</comment>
<keyword evidence="9" id="KW-0371">Homeobox</keyword>
<evidence type="ECO:0000256" key="6">
    <source>
        <dbReference type="PROSITE-ProRule" id="PRU10141"/>
    </source>
</evidence>
<dbReference type="GO" id="GO:0003713">
    <property type="term" value="F:transcription coactivator activity"/>
    <property type="evidence" value="ECO:0007669"/>
    <property type="project" value="TreeGrafter"/>
</dbReference>
<dbReference type="PANTHER" id="PTHR24058">
    <property type="entry name" value="DUAL SPECIFICITY PROTEIN KINASE"/>
    <property type="match status" value="1"/>
</dbReference>
<evidence type="ECO:0000256" key="4">
    <source>
        <dbReference type="ARBA" id="ARBA00022777"/>
    </source>
</evidence>
<dbReference type="PROSITE" id="PS00108">
    <property type="entry name" value="PROTEIN_KINASE_ST"/>
    <property type="match status" value="1"/>
</dbReference>
<evidence type="ECO:0000256" key="2">
    <source>
        <dbReference type="ARBA" id="ARBA00022679"/>
    </source>
</evidence>
<keyword evidence="1 7" id="KW-0723">Serine/threonine-protein kinase</keyword>
<keyword evidence="3 6" id="KW-0547">Nucleotide-binding</keyword>
<dbReference type="GO" id="GO:0003714">
    <property type="term" value="F:transcription corepressor activity"/>
    <property type="evidence" value="ECO:0007669"/>
    <property type="project" value="TreeGrafter"/>
</dbReference>
<dbReference type="PROSITE" id="PS00107">
    <property type="entry name" value="PROTEIN_KINASE_ATP"/>
    <property type="match status" value="1"/>
</dbReference>
<evidence type="ECO:0000256" key="1">
    <source>
        <dbReference type="ARBA" id="ARBA00022527"/>
    </source>
</evidence>
<evidence type="ECO:0000256" key="3">
    <source>
        <dbReference type="ARBA" id="ARBA00022741"/>
    </source>
</evidence>
<dbReference type="GO" id="GO:0045944">
    <property type="term" value="P:positive regulation of transcription by RNA polymerase II"/>
    <property type="evidence" value="ECO:0007669"/>
    <property type="project" value="TreeGrafter"/>
</dbReference>
<dbReference type="PROSITE" id="PS50011">
    <property type="entry name" value="PROTEIN_KINASE_DOM"/>
    <property type="match status" value="1"/>
</dbReference>
<dbReference type="InterPro" id="IPR000719">
    <property type="entry name" value="Prot_kinase_dom"/>
</dbReference>
<dbReference type="GO" id="GO:0046332">
    <property type="term" value="F:SMAD binding"/>
    <property type="evidence" value="ECO:0007669"/>
    <property type="project" value="TreeGrafter"/>
</dbReference>
<dbReference type="GO" id="GO:0005737">
    <property type="term" value="C:cytoplasm"/>
    <property type="evidence" value="ECO:0007669"/>
    <property type="project" value="TreeGrafter"/>
</dbReference>
<evidence type="ECO:0000256" key="7">
    <source>
        <dbReference type="RuleBase" id="RU000304"/>
    </source>
</evidence>
<dbReference type="GO" id="GO:0016605">
    <property type="term" value="C:PML body"/>
    <property type="evidence" value="ECO:0007669"/>
    <property type="project" value="TreeGrafter"/>
</dbReference>
<dbReference type="GO" id="GO:0007224">
    <property type="term" value="P:smoothened signaling pathway"/>
    <property type="evidence" value="ECO:0007669"/>
    <property type="project" value="TreeGrafter"/>
</dbReference>
<dbReference type="GO" id="GO:0005524">
    <property type="term" value="F:ATP binding"/>
    <property type="evidence" value="ECO:0007669"/>
    <property type="project" value="UniProtKB-UniRule"/>
</dbReference>
<dbReference type="AlphaFoldDB" id="A0AAD9CQU8"/>
<dbReference type="EMBL" id="JASDAP010000001">
    <property type="protein sequence ID" value="KAK1906702.1"/>
    <property type="molecule type" value="Genomic_DNA"/>
</dbReference>
<dbReference type="Pfam" id="PF00069">
    <property type="entry name" value="Pkinase"/>
    <property type="match status" value="1"/>
</dbReference>
<gene>
    <name evidence="9" type="ORF">KUDE01_009098</name>
</gene>
<comment type="similarity">
    <text evidence="7">Belongs to the protein kinase superfamily.</text>
</comment>
<evidence type="ECO:0000313" key="10">
    <source>
        <dbReference type="Proteomes" id="UP001228049"/>
    </source>
</evidence>
<evidence type="ECO:0000313" key="9">
    <source>
        <dbReference type="EMBL" id="KAK1906702.1"/>
    </source>
</evidence>
<dbReference type="PANTHER" id="PTHR24058:SF53">
    <property type="entry name" value="HOMEODOMAIN-INTERACTING PROTEIN KINASE 2"/>
    <property type="match status" value="1"/>
</dbReference>
<dbReference type="SUPFAM" id="SSF56112">
    <property type="entry name" value="Protein kinase-like (PK-like)"/>
    <property type="match status" value="1"/>
</dbReference>
<keyword evidence="4 9" id="KW-0418">Kinase</keyword>
<evidence type="ECO:0000256" key="5">
    <source>
        <dbReference type="ARBA" id="ARBA00022840"/>
    </source>
</evidence>
<dbReference type="SMART" id="SM00220">
    <property type="entry name" value="S_TKc"/>
    <property type="match status" value="1"/>
</dbReference>
<keyword evidence="2" id="KW-0808">Transferase</keyword>
<dbReference type="Gene3D" id="1.10.510.10">
    <property type="entry name" value="Transferase(Phosphotransferase) domain 1"/>
    <property type="match status" value="1"/>
</dbReference>
<feature type="domain" description="Protein kinase" evidence="8">
    <location>
        <begin position="30"/>
        <end position="354"/>
    </location>
</feature>
<dbReference type="GO" id="GO:0042771">
    <property type="term" value="P:intrinsic apoptotic signaling pathway in response to DNA damage by p53 class mediator"/>
    <property type="evidence" value="ECO:0007669"/>
    <property type="project" value="TreeGrafter"/>
</dbReference>
<accession>A0AAD9CQU8</accession>
<reference evidence="9" key="1">
    <citation type="submission" date="2023-04" db="EMBL/GenBank/DDBJ databases">
        <title>Chromosome-level genome of Chaenocephalus aceratus.</title>
        <authorList>
            <person name="Park H."/>
        </authorList>
    </citation>
    <scope>NUCLEOTIDE SEQUENCE</scope>
    <source>
        <strain evidence="9">DE</strain>
        <tissue evidence="9">Muscle</tissue>
    </source>
</reference>
<dbReference type="Gene3D" id="3.30.200.20">
    <property type="entry name" value="Phosphorylase Kinase, domain 1"/>
    <property type="match status" value="1"/>
</dbReference>
<dbReference type="InterPro" id="IPR011009">
    <property type="entry name" value="Kinase-like_dom_sf"/>
</dbReference>
<dbReference type="Proteomes" id="UP001228049">
    <property type="component" value="Unassembled WGS sequence"/>
</dbReference>
<dbReference type="InterPro" id="IPR017441">
    <property type="entry name" value="Protein_kinase_ATP_BS"/>
</dbReference>
<organism evidence="9 10">
    <name type="scientific">Dissostichus eleginoides</name>
    <name type="common">Patagonian toothfish</name>
    <name type="synonym">Dissostichus amissus</name>
    <dbReference type="NCBI Taxonomy" id="100907"/>
    <lineage>
        <taxon>Eukaryota</taxon>
        <taxon>Metazoa</taxon>
        <taxon>Chordata</taxon>
        <taxon>Craniata</taxon>
        <taxon>Vertebrata</taxon>
        <taxon>Euteleostomi</taxon>
        <taxon>Actinopterygii</taxon>
        <taxon>Neopterygii</taxon>
        <taxon>Teleostei</taxon>
        <taxon>Neoteleostei</taxon>
        <taxon>Acanthomorphata</taxon>
        <taxon>Eupercaria</taxon>
        <taxon>Perciformes</taxon>
        <taxon>Notothenioidei</taxon>
        <taxon>Nototheniidae</taxon>
        <taxon>Dissostichus</taxon>
    </lineage>
</organism>